<evidence type="ECO:0000313" key="2">
    <source>
        <dbReference type="EMBL" id="KAJ4394249.1"/>
    </source>
</evidence>
<reference evidence="2" key="1">
    <citation type="submission" date="2022-10" db="EMBL/GenBank/DDBJ databases">
        <title>Tapping the CABI collections for fungal endophytes: first genome assemblies for Collariella, Neodidymelliopsis, Ascochyta clinopodiicola, Didymella pomorum, Didymosphaeria variabile, Neocosmospora piperis and Neocucurbitaria cava.</title>
        <authorList>
            <person name="Hill R."/>
        </authorList>
    </citation>
    <scope>NUCLEOTIDE SEQUENCE</scope>
    <source>
        <strain evidence="2">IMI 355082</strain>
    </source>
</reference>
<proteinExistence type="predicted"/>
<dbReference type="AlphaFoldDB" id="A0A9W8YWQ8"/>
<protein>
    <submittedName>
        <fullName evidence="2">Uncharacterized protein</fullName>
    </submittedName>
</protein>
<dbReference type="EMBL" id="JAPEVB010000002">
    <property type="protein sequence ID" value="KAJ4394249.1"/>
    <property type="molecule type" value="Genomic_DNA"/>
</dbReference>
<dbReference type="Proteomes" id="UP001140453">
    <property type="component" value="Unassembled WGS sequence"/>
</dbReference>
<keyword evidence="3" id="KW-1185">Reference proteome</keyword>
<accession>A0A9W8YWQ8</accession>
<sequence>MFGFQPIHGAGHFSHPSSALPPFSLRRRSTVSSEDSEGSRMSYASNTSSTSAASTINSVLFKQPSIIDLQEEHMQFASKLNILEPRPITFFGSMEERFASL</sequence>
<feature type="region of interest" description="Disordered" evidence="1">
    <location>
        <begin position="1"/>
        <end position="52"/>
    </location>
</feature>
<name>A0A9W8YWQ8_9PEZI</name>
<comment type="caution">
    <text evidence="2">The sequence shown here is derived from an EMBL/GenBank/DDBJ whole genome shotgun (WGS) entry which is preliminary data.</text>
</comment>
<evidence type="ECO:0000256" key="1">
    <source>
        <dbReference type="SAM" id="MobiDB-lite"/>
    </source>
</evidence>
<gene>
    <name evidence="2" type="ORF">N0V93_003466</name>
</gene>
<feature type="compositionally biased region" description="Low complexity" evidence="1">
    <location>
        <begin position="42"/>
        <end position="52"/>
    </location>
</feature>
<dbReference type="OrthoDB" id="5206390at2759"/>
<evidence type="ECO:0000313" key="3">
    <source>
        <dbReference type="Proteomes" id="UP001140453"/>
    </source>
</evidence>
<organism evidence="2 3">
    <name type="scientific">Gnomoniopsis smithogilvyi</name>
    <dbReference type="NCBI Taxonomy" id="1191159"/>
    <lineage>
        <taxon>Eukaryota</taxon>
        <taxon>Fungi</taxon>
        <taxon>Dikarya</taxon>
        <taxon>Ascomycota</taxon>
        <taxon>Pezizomycotina</taxon>
        <taxon>Sordariomycetes</taxon>
        <taxon>Sordariomycetidae</taxon>
        <taxon>Diaporthales</taxon>
        <taxon>Gnomoniaceae</taxon>
        <taxon>Gnomoniopsis</taxon>
    </lineage>
</organism>